<evidence type="ECO:0000256" key="3">
    <source>
        <dbReference type="ARBA" id="ARBA00023163"/>
    </source>
</evidence>
<keyword evidence="6" id="KW-1185">Reference proteome</keyword>
<dbReference type="GO" id="GO:0003700">
    <property type="term" value="F:DNA-binding transcription factor activity"/>
    <property type="evidence" value="ECO:0007669"/>
    <property type="project" value="InterPro"/>
</dbReference>
<evidence type="ECO:0000313" key="5">
    <source>
        <dbReference type="EMBL" id="ABC21830.1"/>
    </source>
</evidence>
<sequence>MSHSLDSRHMCQNRLSFGQRNILAAAACGIAQGIRAQGADADAVFIKAGVRESDLGDPRLSLDLGSYVAMFELAAVATGNDNFGLWFGQGFLPPMLGLIGEIALCSPTLGSALDNLATLFPFHQQATQTRLRRDGTLLRLEYRILDGRIIDRRQDAELTMGMFANVLRAALGPGWRPEEVHFEHPRPEGWAAHGRAFDADIHFGQPTNALVFRDRDRERPMPAGDLGRLTRLRDELLSVSGGTGRVPFVEQVRGETRRLLTEGAPHIEDVAEALGLARWTLQRRLADEGLSFSDVVDDLRRTLAKRYVSQPHVPLADIAQFLGYSEPSAFSRAFVRWFGISAQQMRRAEAA</sequence>
<evidence type="ECO:0000313" key="6">
    <source>
        <dbReference type="Proteomes" id="UP000001929"/>
    </source>
</evidence>
<dbReference type="PANTHER" id="PTHR47894">
    <property type="entry name" value="HTH-TYPE TRANSCRIPTIONAL REGULATOR GADX"/>
    <property type="match status" value="1"/>
</dbReference>
<dbReference type="Pfam" id="PF12833">
    <property type="entry name" value="HTH_18"/>
    <property type="match status" value="1"/>
</dbReference>
<keyword evidence="2" id="KW-0238">DNA-binding</keyword>
<dbReference type="PANTHER" id="PTHR47894:SF4">
    <property type="entry name" value="HTH-TYPE TRANSCRIPTIONAL REGULATOR GADX"/>
    <property type="match status" value="1"/>
</dbReference>
<keyword evidence="1" id="KW-0805">Transcription regulation</keyword>
<dbReference type="PATRIC" id="fig|269796.9.peg.1084"/>
<gene>
    <name evidence="5" type="ordered locus">Rru_A1029</name>
</gene>
<dbReference type="SMART" id="SM00342">
    <property type="entry name" value="HTH_ARAC"/>
    <property type="match status" value="1"/>
</dbReference>
<name>Q2RVL5_RHORT</name>
<protein>
    <submittedName>
        <fullName evidence="5">Transcriptional regulator, AraC family</fullName>
    </submittedName>
</protein>
<dbReference type="InterPro" id="IPR018060">
    <property type="entry name" value="HTH_AraC"/>
</dbReference>
<dbReference type="HOGENOM" id="CLU_047522_1_2_5"/>
<dbReference type="EMBL" id="CP000230">
    <property type="protein sequence ID" value="ABC21830.1"/>
    <property type="molecule type" value="Genomic_DNA"/>
</dbReference>
<dbReference type="InterPro" id="IPR032687">
    <property type="entry name" value="AraC-type_N"/>
</dbReference>
<feature type="domain" description="HTH araC/xylS-type" evidence="4">
    <location>
        <begin position="250"/>
        <end position="348"/>
    </location>
</feature>
<dbReference type="InterPro" id="IPR009057">
    <property type="entry name" value="Homeodomain-like_sf"/>
</dbReference>
<dbReference type="PhylomeDB" id="Q2RVL5"/>
<dbReference type="Gene3D" id="1.10.10.60">
    <property type="entry name" value="Homeodomain-like"/>
    <property type="match status" value="1"/>
</dbReference>
<dbReference type="Pfam" id="PF12625">
    <property type="entry name" value="Arabinose_bd"/>
    <property type="match status" value="1"/>
</dbReference>
<dbReference type="AlphaFoldDB" id="Q2RVL5"/>
<dbReference type="GO" id="GO:0005829">
    <property type="term" value="C:cytosol"/>
    <property type="evidence" value="ECO:0007669"/>
    <property type="project" value="TreeGrafter"/>
</dbReference>
<evidence type="ECO:0000259" key="4">
    <source>
        <dbReference type="PROSITE" id="PS01124"/>
    </source>
</evidence>
<evidence type="ECO:0000256" key="1">
    <source>
        <dbReference type="ARBA" id="ARBA00023015"/>
    </source>
</evidence>
<dbReference type="SUPFAM" id="SSF46689">
    <property type="entry name" value="Homeodomain-like"/>
    <property type="match status" value="1"/>
</dbReference>
<organism evidence="5 6">
    <name type="scientific">Rhodospirillum rubrum (strain ATCC 11170 / ATH 1.1.1 / DSM 467 / LMG 4362 / NCIMB 8255 / S1)</name>
    <dbReference type="NCBI Taxonomy" id="269796"/>
    <lineage>
        <taxon>Bacteria</taxon>
        <taxon>Pseudomonadati</taxon>
        <taxon>Pseudomonadota</taxon>
        <taxon>Alphaproteobacteria</taxon>
        <taxon>Rhodospirillales</taxon>
        <taxon>Rhodospirillaceae</taxon>
        <taxon>Rhodospirillum</taxon>
    </lineage>
</organism>
<reference evidence="5 6" key="1">
    <citation type="journal article" date="2011" name="Stand. Genomic Sci.">
        <title>Complete genome sequence of Rhodospirillum rubrum type strain (S1).</title>
        <authorList>
            <person name="Munk A.C."/>
            <person name="Copeland A."/>
            <person name="Lucas S."/>
            <person name="Lapidus A."/>
            <person name="Del Rio T.G."/>
            <person name="Barry K."/>
            <person name="Detter J.C."/>
            <person name="Hammon N."/>
            <person name="Israni S."/>
            <person name="Pitluck S."/>
            <person name="Brettin T."/>
            <person name="Bruce D."/>
            <person name="Han C."/>
            <person name="Tapia R."/>
            <person name="Gilna P."/>
            <person name="Schmutz J."/>
            <person name="Larimer F."/>
            <person name="Land M."/>
            <person name="Kyrpides N.C."/>
            <person name="Mavromatis K."/>
            <person name="Richardson P."/>
            <person name="Rohde M."/>
            <person name="Goker M."/>
            <person name="Klenk H.P."/>
            <person name="Zhang Y."/>
            <person name="Roberts G.P."/>
            <person name="Reslewic S."/>
            <person name="Schwartz D.C."/>
        </authorList>
    </citation>
    <scope>NUCLEOTIDE SEQUENCE [LARGE SCALE GENOMIC DNA]</scope>
    <source>
        <strain evidence="6">ATCC 11170 / ATH 1.1.1 / DSM 467 / LMG 4362 / NCIMB 8255 / S1</strain>
    </source>
</reference>
<dbReference type="Proteomes" id="UP000001929">
    <property type="component" value="Chromosome"/>
</dbReference>
<dbReference type="GO" id="GO:0000976">
    <property type="term" value="F:transcription cis-regulatory region binding"/>
    <property type="evidence" value="ECO:0007669"/>
    <property type="project" value="TreeGrafter"/>
</dbReference>
<dbReference type="eggNOG" id="COG2207">
    <property type="taxonomic scope" value="Bacteria"/>
</dbReference>
<proteinExistence type="predicted"/>
<accession>Q2RVL5</accession>
<evidence type="ECO:0000256" key="2">
    <source>
        <dbReference type="ARBA" id="ARBA00023125"/>
    </source>
</evidence>
<keyword evidence="3" id="KW-0804">Transcription</keyword>
<dbReference type="KEGG" id="rru:Rru_A1029"/>
<dbReference type="EnsemblBacteria" id="ABC21830">
    <property type="protein sequence ID" value="ABC21830"/>
    <property type="gene ID" value="Rru_A1029"/>
</dbReference>
<dbReference type="PROSITE" id="PS01124">
    <property type="entry name" value="HTH_ARAC_FAMILY_2"/>
    <property type="match status" value="1"/>
</dbReference>
<dbReference type="STRING" id="269796.Rru_A1029"/>